<reference evidence="2 3" key="1">
    <citation type="journal article" date="2020" name="ISME J.">
        <title>Uncovering the hidden diversity of litter-decomposition mechanisms in mushroom-forming fungi.</title>
        <authorList>
            <person name="Floudas D."/>
            <person name="Bentzer J."/>
            <person name="Ahren D."/>
            <person name="Johansson T."/>
            <person name="Persson P."/>
            <person name="Tunlid A."/>
        </authorList>
    </citation>
    <scope>NUCLEOTIDE SEQUENCE [LARGE SCALE GENOMIC DNA]</scope>
    <source>
        <strain evidence="2 3">CBS 406.79</strain>
    </source>
</reference>
<feature type="transmembrane region" description="Helical" evidence="1">
    <location>
        <begin position="64"/>
        <end position="83"/>
    </location>
</feature>
<dbReference type="AlphaFoldDB" id="A0A8H5H110"/>
<keyword evidence="1" id="KW-1133">Transmembrane helix</keyword>
<keyword evidence="1" id="KW-0812">Transmembrane</keyword>
<feature type="transmembrane region" description="Helical" evidence="1">
    <location>
        <begin position="242"/>
        <end position="264"/>
    </location>
</feature>
<proteinExistence type="predicted"/>
<organism evidence="2 3">
    <name type="scientific">Collybiopsis confluens</name>
    <dbReference type="NCBI Taxonomy" id="2823264"/>
    <lineage>
        <taxon>Eukaryota</taxon>
        <taxon>Fungi</taxon>
        <taxon>Dikarya</taxon>
        <taxon>Basidiomycota</taxon>
        <taxon>Agaricomycotina</taxon>
        <taxon>Agaricomycetes</taxon>
        <taxon>Agaricomycetidae</taxon>
        <taxon>Agaricales</taxon>
        <taxon>Marasmiineae</taxon>
        <taxon>Omphalotaceae</taxon>
        <taxon>Collybiopsis</taxon>
    </lineage>
</organism>
<feature type="transmembrane region" description="Helical" evidence="1">
    <location>
        <begin position="200"/>
        <end position="222"/>
    </location>
</feature>
<gene>
    <name evidence="2" type="ORF">D9757_011784</name>
</gene>
<evidence type="ECO:0000313" key="3">
    <source>
        <dbReference type="Proteomes" id="UP000518752"/>
    </source>
</evidence>
<feature type="transmembrane region" description="Helical" evidence="1">
    <location>
        <begin position="150"/>
        <end position="173"/>
    </location>
</feature>
<evidence type="ECO:0000256" key="1">
    <source>
        <dbReference type="SAM" id="Phobius"/>
    </source>
</evidence>
<feature type="transmembrane region" description="Helical" evidence="1">
    <location>
        <begin position="28"/>
        <end position="52"/>
    </location>
</feature>
<keyword evidence="3" id="KW-1185">Reference proteome</keyword>
<comment type="caution">
    <text evidence="2">The sequence shown here is derived from an EMBL/GenBank/DDBJ whole genome shotgun (WGS) entry which is preliminary data.</text>
</comment>
<protein>
    <submittedName>
        <fullName evidence="2">Uncharacterized protein</fullName>
    </submittedName>
</protein>
<evidence type="ECO:0000313" key="2">
    <source>
        <dbReference type="EMBL" id="KAF5374727.1"/>
    </source>
</evidence>
<dbReference type="OrthoDB" id="2744793at2759"/>
<accession>A0A8H5H110</accession>
<feature type="transmembrane region" description="Helical" evidence="1">
    <location>
        <begin position="115"/>
        <end position="138"/>
    </location>
</feature>
<dbReference type="Proteomes" id="UP000518752">
    <property type="component" value="Unassembled WGS sequence"/>
</dbReference>
<dbReference type="EMBL" id="JAACJN010000099">
    <property type="protein sequence ID" value="KAF5374727.1"/>
    <property type="molecule type" value="Genomic_DNA"/>
</dbReference>
<keyword evidence="1" id="KW-0472">Membrane</keyword>
<sequence length="290" mass="32642">MADDGSGGLTQNEVGIFRSDGEFIMEDVIPVVLEAAVWGMYILIVALAISSLHKRGIRTSRARLALFLVTLLMFAISTALLALDLYATLIQLKHINFSVKEGDILDDVVIESDFFVVKAFFASSFLSNFNLLVGDLILIWRTWAFWQDQLIWMVIPILAWFATFATFLTYIIMYGTSPDFPFVALISNAGWTAVLGRLQLATWLLSMFTNLVATVMIAYKAWQYRKMIKGNLAPSTTRSQIWKFLALTVESGVFYFILMGLQIMPIAGSFDYGPTDVYNEMLDRVVNNCL</sequence>
<name>A0A8H5H110_9AGAR</name>